<evidence type="ECO:0000313" key="2">
    <source>
        <dbReference type="Proteomes" id="UP000053766"/>
    </source>
</evidence>
<keyword evidence="2" id="KW-1185">Reference proteome</keyword>
<protein>
    <submittedName>
        <fullName evidence="1">Uncharacterized protein</fullName>
    </submittedName>
</protein>
<sequence>MEKDAVPSVIGQRRRDHAQIPAFCRPMTGGLPYATRSQSAHHQPIIGPLSNLPQSSLNLKVYCQSIPNTVLGTQTRTFHLHIRSCRCKKHVGWLIQEKKRILPGQGQK</sequence>
<proteinExistence type="predicted"/>
<reference evidence="1 2" key="1">
    <citation type="submission" date="2013-11" db="EMBL/GenBank/DDBJ databases">
        <title>Draft genome of the bovine lungworm Dictyocaulus viviparus.</title>
        <authorList>
            <person name="Mitreva M."/>
        </authorList>
    </citation>
    <scope>NUCLEOTIDE SEQUENCE [LARGE SCALE GENOMIC DNA]</scope>
    <source>
        <strain evidence="1 2">HannoverDv2000</strain>
    </source>
</reference>
<gene>
    <name evidence="1" type="ORF">DICVIV_13350</name>
</gene>
<accession>A0A0D8XE53</accession>
<dbReference type="AlphaFoldDB" id="A0A0D8XE53"/>
<dbReference type="EMBL" id="KN717051">
    <property type="protein sequence ID" value="KJH40686.1"/>
    <property type="molecule type" value="Genomic_DNA"/>
</dbReference>
<name>A0A0D8XE53_DICVI</name>
<reference evidence="2" key="2">
    <citation type="journal article" date="2016" name="Sci. Rep.">
        <title>Dictyocaulus viviparus genome, variome and transcriptome elucidate lungworm biology and support future intervention.</title>
        <authorList>
            <person name="McNulty S.N."/>
            <person name="Strube C."/>
            <person name="Rosa B.A."/>
            <person name="Martin J.C."/>
            <person name="Tyagi R."/>
            <person name="Choi Y.J."/>
            <person name="Wang Q."/>
            <person name="Hallsworth Pepin K."/>
            <person name="Zhang X."/>
            <person name="Ozersky P."/>
            <person name="Wilson R.K."/>
            <person name="Sternberg P.W."/>
            <person name="Gasser R.B."/>
            <person name="Mitreva M."/>
        </authorList>
    </citation>
    <scope>NUCLEOTIDE SEQUENCE [LARGE SCALE GENOMIC DNA]</scope>
    <source>
        <strain evidence="2">HannoverDv2000</strain>
    </source>
</reference>
<evidence type="ECO:0000313" key="1">
    <source>
        <dbReference type="EMBL" id="KJH40686.1"/>
    </source>
</evidence>
<dbReference type="Proteomes" id="UP000053766">
    <property type="component" value="Unassembled WGS sequence"/>
</dbReference>
<organism evidence="1 2">
    <name type="scientific">Dictyocaulus viviparus</name>
    <name type="common">Bovine lungworm</name>
    <dbReference type="NCBI Taxonomy" id="29172"/>
    <lineage>
        <taxon>Eukaryota</taxon>
        <taxon>Metazoa</taxon>
        <taxon>Ecdysozoa</taxon>
        <taxon>Nematoda</taxon>
        <taxon>Chromadorea</taxon>
        <taxon>Rhabditida</taxon>
        <taxon>Rhabditina</taxon>
        <taxon>Rhabditomorpha</taxon>
        <taxon>Strongyloidea</taxon>
        <taxon>Metastrongylidae</taxon>
        <taxon>Dictyocaulus</taxon>
    </lineage>
</organism>